<feature type="compositionally biased region" description="Polar residues" evidence="1">
    <location>
        <begin position="348"/>
        <end position="357"/>
    </location>
</feature>
<feature type="region of interest" description="Disordered" evidence="1">
    <location>
        <begin position="316"/>
        <end position="364"/>
    </location>
</feature>
<feature type="transmembrane region" description="Helical" evidence="2">
    <location>
        <begin position="228"/>
        <end position="251"/>
    </location>
</feature>
<evidence type="ECO:0000256" key="1">
    <source>
        <dbReference type="SAM" id="MobiDB-lite"/>
    </source>
</evidence>
<sequence length="529" mass="56272">MSGQGFVMYNETLASSSADNNNNTDDVLMVICAWPVSGQYGPGSRVLYYVLIATCLLGRNVNRLVNAFLAVGLILPAVAALHGIALAVAHEEGAVDMDIFGAFQLCSIGILAAPVTVMMSRTFFNDPGRNIMFLWTLLVLIGPKSPMRGGAAGNIYVVPAPSILKFGTATLLTAGCCVHAILSLISMWNKVVTRRWMLRWRRTEHPSPVKTWTEPANMTLTERINDRIGYFLSMVAVPVFGGAGVAIVIVGELNFFSPQVRHQTEPMACVGKDTPALTHRDIASNPLIGQWAPIAGTGLAMLGSLYLIFAETDEPESCPHRGDSTGHPLRQAGRGRGISRATPEPADSVSSGTQDAPKSSGGRHKFTHFMFRMGDVLGSPPKAYLRKASRENEIPTYPYVPGEWERHAGLSVTDERFTGIVASSRAGSFRGSSPSPPRGSRSISPSTWSDTLPNQTHTGSVAPGGAGGRGGQALGLAATEQEPSMARTIPHTESLRAGSPSTAGQNSNPVSAKPRAATFPGRSHPKFSG</sequence>
<keyword evidence="2" id="KW-0472">Membrane</keyword>
<dbReference type="HOGENOM" id="CLU_020985_1_0_1"/>
<dbReference type="OrthoDB" id="3021074at2759"/>
<protein>
    <submittedName>
        <fullName evidence="3">Uncharacterized protein</fullName>
    </submittedName>
</protein>
<keyword evidence="2" id="KW-1133">Transmembrane helix</keyword>
<feature type="transmembrane region" description="Helical" evidence="2">
    <location>
        <begin position="67"/>
        <end position="87"/>
    </location>
</feature>
<comment type="caution">
    <text evidence="3">The sequence shown here is derived from an EMBL/GenBank/DDBJ whole genome shotgun (WGS) entry which is preliminary data.</text>
</comment>
<dbReference type="EMBL" id="JPKY01000089">
    <property type="protein sequence ID" value="KFH42620.1"/>
    <property type="molecule type" value="Genomic_DNA"/>
</dbReference>
<feature type="compositionally biased region" description="Polar residues" evidence="1">
    <location>
        <begin position="499"/>
        <end position="510"/>
    </location>
</feature>
<evidence type="ECO:0000256" key="2">
    <source>
        <dbReference type="SAM" id="Phobius"/>
    </source>
</evidence>
<dbReference type="STRING" id="857340.A0A086SZT8"/>
<feature type="region of interest" description="Disordered" evidence="1">
    <location>
        <begin position="423"/>
        <end position="529"/>
    </location>
</feature>
<keyword evidence="2" id="KW-0812">Transmembrane</keyword>
<dbReference type="AlphaFoldDB" id="A0A086SZT8"/>
<organism evidence="3 4">
    <name type="scientific">Hapsidospora chrysogenum (strain ATCC 11550 / CBS 779.69 / DSM 880 / IAM 14645 / JCM 23072 / IMI 49137)</name>
    <name type="common">Acremonium chrysogenum</name>
    <dbReference type="NCBI Taxonomy" id="857340"/>
    <lineage>
        <taxon>Eukaryota</taxon>
        <taxon>Fungi</taxon>
        <taxon>Dikarya</taxon>
        <taxon>Ascomycota</taxon>
        <taxon>Pezizomycotina</taxon>
        <taxon>Sordariomycetes</taxon>
        <taxon>Hypocreomycetidae</taxon>
        <taxon>Hypocreales</taxon>
        <taxon>Bionectriaceae</taxon>
        <taxon>Hapsidospora</taxon>
    </lineage>
</organism>
<feature type="transmembrane region" description="Helical" evidence="2">
    <location>
        <begin position="169"/>
        <end position="192"/>
    </location>
</feature>
<evidence type="ECO:0000313" key="3">
    <source>
        <dbReference type="EMBL" id="KFH42620.1"/>
    </source>
</evidence>
<feature type="compositionally biased region" description="Polar residues" evidence="1">
    <location>
        <begin position="447"/>
        <end position="458"/>
    </location>
</feature>
<keyword evidence="4" id="KW-1185">Reference proteome</keyword>
<proteinExistence type="predicted"/>
<evidence type="ECO:0000313" key="4">
    <source>
        <dbReference type="Proteomes" id="UP000029964"/>
    </source>
</evidence>
<name>A0A086SZT8_HAPC1</name>
<gene>
    <name evidence="3" type="ORF">ACRE_066390</name>
</gene>
<accession>A0A086SZT8</accession>
<feature type="compositionally biased region" description="Gly residues" evidence="1">
    <location>
        <begin position="462"/>
        <end position="473"/>
    </location>
</feature>
<feature type="transmembrane region" description="Helical" evidence="2">
    <location>
        <begin position="99"/>
        <end position="119"/>
    </location>
</feature>
<reference evidence="4" key="1">
    <citation type="journal article" date="2014" name="Genome Announc.">
        <title>Genome sequence and annotation of Acremonium chrysogenum, producer of the beta-lactam antibiotic cephalosporin C.</title>
        <authorList>
            <person name="Terfehr D."/>
            <person name="Dahlmann T.A."/>
            <person name="Specht T."/>
            <person name="Zadra I."/>
            <person name="Kuernsteiner H."/>
            <person name="Kueck U."/>
        </authorList>
    </citation>
    <scope>NUCLEOTIDE SEQUENCE [LARGE SCALE GENOMIC DNA]</scope>
    <source>
        <strain evidence="4">ATCC 11550 / CBS 779.69 / DSM 880 / IAM 14645 / JCM 23072 / IMI 49137</strain>
    </source>
</reference>
<dbReference type="Proteomes" id="UP000029964">
    <property type="component" value="Unassembled WGS sequence"/>
</dbReference>
<feature type="compositionally biased region" description="Low complexity" evidence="1">
    <location>
        <begin position="423"/>
        <end position="446"/>
    </location>
</feature>
<feature type="transmembrane region" description="Helical" evidence="2">
    <location>
        <begin position="131"/>
        <end position="149"/>
    </location>
</feature>